<gene>
    <name evidence="4" type="ORF">NCGR_LOCUS62132</name>
</gene>
<sequence>MAAPAPNGNPTVSSLATTVPVQAVLFDIDGTLCDSDPLHHLAFQELLLEIGYNNGVPIDDEFFIKNIAGRSDVEAAQNLFPDWPLEKGLKFLDDKEAKYRSLAKERLVPVKGLGKVVQWVKDHGYKRAAVTNAPRINAELMISLLGLSDFFQAVIIGGEWVAAGMPVVGLATRNPENSLLEAGAALLIKDYEDPKLWAALEKIDREEAKLKKGSA</sequence>
<proteinExistence type="predicted"/>
<dbReference type="InterPro" id="IPR023198">
    <property type="entry name" value="PGP-like_dom2"/>
</dbReference>
<dbReference type="GO" id="GO:0003824">
    <property type="term" value="F:catalytic activity"/>
    <property type="evidence" value="ECO:0007669"/>
    <property type="project" value="UniProtKB-ARBA"/>
</dbReference>
<accession>A0A811S708</accession>
<evidence type="ECO:0008006" key="6">
    <source>
        <dbReference type="Google" id="ProtNLM"/>
    </source>
</evidence>
<dbReference type="Proteomes" id="UP000604825">
    <property type="component" value="Unassembled WGS sequence"/>
</dbReference>
<dbReference type="OrthoDB" id="40579at2759"/>
<evidence type="ECO:0000256" key="3">
    <source>
        <dbReference type="ARBA" id="ARBA00022842"/>
    </source>
</evidence>
<dbReference type="GO" id="GO:0046872">
    <property type="term" value="F:metal ion binding"/>
    <property type="evidence" value="ECO:0007669"/>
    <property type="project" value="UniProtKB-KW"/>
</dbReference>
<dbReference type="PANTHER" id="PTHR46193:SF9">
    <property type="entry name" value="HALOACID DEHALOGENASE-LIKE HYDROLASE DOMAIN-CONTAINING PROTEIN SGPP"/>
    <property type="match status" value="1"/>
</dbReference>
<dbReference type="InterPro" id="IPR023214">
    <property type="entry name" value="HAD_sf"/>
</dbReference>
<dbReference type="SUPFAM" id="SSF56784">
    <property type="entry name" value="HAD-like"/>
    <property type="match status" value="1"/>
</dbReference>
<evidence type="ECO:0000313" key="5">
    <source>
        <dbReference type="Proteomes" id="UP000604825"/>
    </source>
</evidence>
<dbReference type="Gene3D" id="1.10.150.240">
    <property type="entry name" value="Putative phosphatase, domain 2"/>
    <property type="match status" value="1"/>
</dbReference>
<dbReference type="Gene3D" id="3.40.50.1000">
    <property type="entry name" value="HAD superfamily/HAD-like"/>
    <property type="match status" value="1"/>
</dbReference>
<keyword evidence="3" id="KW-0460">Magnesium</keyword>
<keyword evidence="2" id="KW-0479">Metal-binding</keyword>
<comment type="caution">
    <text evidence="4">The sequence shown here is derived from an EMBL/GenBank/DDBJ whole genome shotgun (WGS) entry which is preliminary data.</text>
</comment>
<organism evidence="4 5">
    <name type="scientific">Miscanthus lutarioriparius</name>
    <dbReference type="NCBI Taxonomy" id="422564"/>
    <lineage>
        <taxon>Eukaryota</taxon>
        <taxon>Viridiplantae</taxon>
        <taxon>Streptophyta</taxon>
        <taxon>Embryophyta</taxon>
        <taxon>Tracheophyta</taxon>
        <taxon>Spermatophyta</taxon>
        <taxon>Magnoliopsida</taxon>
        <taxon>Liliopsida</taxon>
        <taxon>Poales</taxon>
        <taxon>Poaceae</taxon>
        <taxon>PACMAD clade</taxon>
        <taxon>Panicoideae</taxon>
        <taxon>Andropogonodae</taxon>
        <taxon>Andropogoneae</taxon>
        <taxon>Saccharinae</taxon>
        <taxon>Miscanthus</taxon>
    </lineage>
</organism>
<evidence type="ECO:0000256" key="1">
    <source>
        <dbReference type="ARBA" id="ARBA00001946"/>
    </source>
</evidence>
<keyword evidence="5" id="KW-1185">Reference proteome</keyword>
<dbReference type="InterPro" id="IPR041492">
    <property type="entry name" value="HAD_2"/>
</dbReference>
<evidence type="ECO:0000313" key="4">
    <source>
        <dbReference type="EMBL" id="CAD6338034.1"/>
    </source>
</evidence>
<dbReference type="InterPro" id="IPR051600">
    <property type="entry name" value="Beta-PGM-like"/>
</dbReference>
<comment type="cofactor">
    <cofactor evidence="1">
        <name>Mg(2+)</name>
        <dbReference type="ChEBI" id="CHEBI:18420"/>
    </cofactor>
</comment>
<dbReference type="Pfam" id="PF13419">
    <property type="entry name" value="HAD_2"/>
    <property type="match status" value="1"/>
</dbReference>
<evidence type="ECO:0000256" key="2">
    <source>
        <dbReference type="ARBA" id="ARBA00022723"/>
    </source>
</evidence>
<dbReference type="EMBL" id="CAJGYO010000018">
    <property type="protein sequence ID" value="CAD6338034.1"/>
    <property type="molecule type" value="Genomic_DNA"/>
</dbReference>
<reference evidence="4" key="1">
    <citation type="submission" date="2020-10" db="EMBL/GenBank/DDBJ databases">
        <authorList>
            <person name="Han B."/>
            <person name="Lu T."/>
            <person name="Zhao Q."/>
            <person name="Huang X."/>
            <person name="Zhao Y."/>
        </authorList>
    </citation>
    <scope>NUCLEOTIDE SEQUENCE</scope>
</reference>
<dbReference type="CDD" id="cd07505">
    <property type="entry name" value="HAD_BPGM-like"/>
    <property type="match status" value="1"/>
</dbReference>
<name>A0A811S708_9POAL</name>
<dbReference type="AlphaFoldDB" id="A0A811S708"/>
<dbReference type="InterPro" id="IPR036412">
    <property type="entry name" value="HAD-like_sf"/>
</dbReference>
<dbReference type="PANTHER" id="PTHR46193">
    <property type="entry name" value="6-PHOSPHOGLUCONATE PHOSPHATASE"/>
    <property type="match status" value="1"/>
</dbReference>
<protein>
    <recommendedName>
        <fullName evidence="6">Haloacid dehalogenase-like hydrolase domain-containing protein Sgpp</fullName>
    </recommendedName>
</protein>